<protein>
    <submittedName>
        <fullName evidence="2">Uncharacterized protein</fullName>
    </submittedName>
</protein>
<sequence>MASLRKDQSIVASRNLAVLKVYHNLSLSLSNTDLYFSLKALELFPQLALNLFAIQGLLISFLLLFESLVSGIPCIILMALGIFEQVIESLRELGKPPKLPDNLSPKEHILNKGLSEKRENNLYQQSMHQEGKTSTY</sequence>
<reference evidence="3" key="1">
    <citation type="submission" date="2016-06" db="EMBL/GenBank/DDBJ databases">
        <title>Parallel loss of symbiosis genes in relatives of nitrogen-fixing non-legume Parasponia.</title>
        <authorList>
            <person name="Van Velzen R."/>
            <person name="Holmer R."/>
            <person name="Bu F."/>
            <person name="Rutten L."/>
            <person name="Van Zeijl A."/>
            <person name="Liu W."/>
            <person name="Santuari L."/>
            <person name="Cao Q."/>
            <person name="Sharma T."/>
            <person name="Shen D."/>
            <person name="Roswanjaya Y."/>
            <person name="Wardhani T."/>
            <person name="Kalhor M.S."/>
            <person name="Jansen J."/>
            <person name="Van den Hoogen J."/>
            <person name="Gungor B."/>
            <person name="Hartog M."/>
            <person name="Hontelez J."/>
            <person name="Verver J."/>
            <person name="Yang W.-C."/>
            <person name="Schijlen E."/>
            <person name="Repin R."/>
            <person name="Schilthuizen M."/>
            <person name="Schranz E."/>
            <person name="Heidstra R."/>
            <person name="Miyata K."/>
            <person name="Fedorova E."/>
            <person name="Kohlen W."/>
            <person name="Bisseling T."/>
            <person name="Smit S."/>
            <person name="Geurts R."/>
        </authorList>
    </citation>
    <scope>NUCLEOTIDE SEQUENCE [LARGE SCALE GENOMIC DNA]</scope>
    <source>
        <strain evidence="3">cv. WU1-14</strain>
    </source>
</reference>
<evidence type="ECO:0000313" key="2">
    <source>
        <dbReference type="EMBL" id="PON41985.1"/>
    </source>
</evidence>
<comment type="caution">
    <text evidence="2">The sequence shown here is derived from an EMBL/GenBank/DDBJ whole genome shotgun (WGS) entry which is preliminary data.</text>
</comment>
<dbReference type="Proteomes" id="UP000237105">
    <property type="component" value="Unassembled WGS sequence"/>
</dbReference>
<name>A0A2P5AZP6_PARAD</name>
<evidence type="ECO:0000256" key="1">
    <source>
        <dbReference type="SAM" id="Phobius"/>
    </source>
</evidence>
<keyword evidence="1" id="KW-0812">Transmembrane</keyword>
<organism evidence="2 3">
    <name type="scientific">Parasponia andersonii</name>
    <name type="common">Sponia andersonii</name>
    <dbReference type="NCBI Taxonomy" id="3476"/>
    <lineage>
        <taxon>Eukaryota</taxon>
        <taxon>Viridiplantae</taxon>
        <taxon>Streptophyta</taxon>
        <taxon>Embryophyta</taxon>
        <taxon>Tracheophyta</taxon>
        <taxon>Spermatophyta</taxon>
        <taxon>Magnoliopsida</taxon>
        <taxon>eudicotyledons</taxon>
        <taxon>Gunneridae</taxon>
        <taxon>Pentapetalae</taxon>
        <taxon>rosids</taxon>
        <taxon>fabids</taxon>
        <taxon>Rosales</taxon>
        <taxon>Cannabaceae</taxon>
        <taxon>Parasponia</taxon>
    </lineage>
</organism>
<dbReference type="AlphaFoldDB" id="A0A2P5AZP6"/>
<keyword evidence="3" id="KW-1185">Reference proteome</keyword>
<dbReference type="EMBL" id="JXTB01000402">
    <property type="protein sequence ID" value="PON41985.1"/>
    <property type="molecule type" value="Genomic_DNA"/>
</dbReference>
<evidence type="ECO:0000313" key="3">
    <source>
        <dbReference type="Proteomes" id="UP000237105"/>
    </source>
</evidence>
<proteinExistence type="predicted"/>
<feature type="transmembrane region" description="Helical" evidence="1">
    <location>
        <begin position="58"/>
        <end position="83"/>
    </location>
</feature>
<keyword evidence="1" id="KW-1133">Transmembrane helix</keyword>
<keyword evidence="1" id="KW-0472">Membrane</keyword>
<gene>
    <name evidence="2" type="ORF">PanWU01x14_285170</name>
</gene>
<accession>A0A2P5AZP6</accession>